<name>A0ABR0M0F6_9PEZI</name>
<protein>
    <recommendedName>
        <fullName evidence="2">Fumarylacetoacetase</fullName>
        <ecNumber evidence="2">3.7.1.2</ecNumber>
    </recommendedName>
    <alternativeName>
        <fullName evidence="2">Fumarylacetoacetate hydrolase</fullName>
    </alternativeName>
</protein>
<comment type="pathway">
    <text evidence="2">Amino-acid degradation; L-phenylalanine degradation; acetoacetate and fumarate from L-phenylalanine: step 6/6.</text>
</comment>
<dbReference type="InterPro" id="IPR036663">
    <property type="entry name" value="Fumarylacetoacetase_C_sf"/>
</dbReference>
<dbReference type="Pfam" id="PF01557">
    <property type="entry name" value="FAA_hydrolase"/>
    <property type="match status" value="1"/>
</dbReference>
<dbReference type="Gene3D" id="3.90.850.10">
    <property type="entry name" value="Fumarylacetoacetase-like, C-terminal domain"/>
    <property type="match status" value="1"/>
</dbReference>
<comment type="catalytic activity">
    <reaction evidence="2">
        <text>4-fumarylacetoacetate + H2O = acetoacetate + fumarate + H(+)</text>
        <dbReference type="Rhea" id="RHEA:10244"/>
        <dbReference type="ChEBI" id="CHEBI:13705"/>
        <dbReference type="ChEBI" id="CHEBI:15377"/>
        <dbReference type="ChEBI" id="CHEBI:15378"/>
        <dbReference type="ChEBI" id="CHEBI:18034"/>
        <dbReference type="ChEBI" id="CHEBI:29806"/>
        <dbReference type="EC" id="3.7.1.2"/>
    </reaction>
</comment>
<evidence type="ECO:0000256" key="1">
    <source>
        <dbReference type="ARBA" id="ARBA00010211"/>
    </source>
</evidence>
<keyword evidence="2" id="KW-0585">Phenylalanine catabolism</keyword>
<feature type="domain" description="Fumarylacetoacetase-like C-terminal" evidence="3">
    <location>
        <begin position="5"/>
        <end position="263"/>
    </location>
</feature>
<accession>A0ABR0M0F6</accession>
<comment type="similarity">
    <text evidence="1 2">Belongs to the FAH family.</text>
</comment>
<keyword evidence="2" id="KW-0460">Magnesium</keyword>
<dbReference type="EMBL" id="JAVRRA010008208">
    <property type="protein sequence ID" value="KAK5257611.1"/>
    <property type="molecule type" value="Genomic_DNA"/>
</dbReference>
<keyword evidence="2" id="KW-0479">Metal-binding</keyword>
<keyword evidence="2" id="KW-0828">Tyrosine catabolism</keyword>
<dbReference type="InterPro" id="IPR011234">
    <property type="entry name" value="Fumarylacetoacetase-like_C"/>
</dbReference>
<dbReference type="SUPFAM" id="SSF56529">
    <property type="entry name" value="FAH"/>
    <property type="match status" value="1"/>
</dbReference>
<dbReference type="EC" id="3.7.1.2" evidence="2"/>
<dbReference type="InterPro" id="IPR005959">
    <property type="entry name" value="Fumarylacetoacetase"/>
</dbReference>
<evidence type="ECO:0000313" key="5">
    <source>
        <dbReference type="Proteomes" id="UP001357485"/>
    </source>
</evidence>
<comment type="caution">
    <text evidence="4">The sequence shown here is derived from an EMBL/GenBank/DDBJ whole genome shotgun (WGS) entry which is preliminary data.</text>
</comment>
<reference evidence="4 5" key="1">
    <citation type="submission" date="2023-08" db="EMBL/GenBank/DDBJ databases">
        <title>Black Yeasts Isolated from many extreme environments.</title>
        <authorList>
            <person name="Coleine C."/>
            <person name="Stajich J.E."/>
            <person name="Selbmann L."/>
        </authorList>
    </citation>
    <scope>NUCLEOTIDE SEQUENCE [LARGE SCALE GENOMIC DNA]</scope>
    <source>
        <strain evidence="4 5">CCFEE 536</strain>
    </source>
</reference>
<dbReference type="PANTHER" id="PTHR43069:SF2">
    <property type="entry name" value="FUMARYLACETOACETASE"/>
    <property type="match status" value="1"/>
</dbReference>
<dbReference type="Proteomes" id="UP001357485">
    <property type="component" value="Unassembled WGS sequence"/>
</dbReference>
<evidence type="ECO:0000256" key="2">
    <source>
        <dbReference type="RuleBase" id="RU366008"/>
    </source>
</evidence>
<gene>
    <name evidence="4" type="ORF">LTR16_000118</name>
</gene>
<comment type="cofactor">
    <cofactor evidence="2">
        <name>Mg(2+)</name>
        <dbReference type="ChEBI" id="CHEBI:18420"/>
    </cofactor>
    <cofactor evidence="2">
        <name>Ca(2+)</name>
        <dbReference type="ChEBI" id="CHEBI:29108"/>
    </cofactor>
</comment>
<keyword evidence="5" id="KW-1185">Reference proteome</keyword>
<keyword evidence="2" id="KW-0106">Calcium</keyword>
<evidence type="ECO:0000259" key="3">
    <source>
        <dbReference type="Pfam" id="PF01557"/>
    </source>
</evidence>
<proteinExistence type="inferred from homology"/>
<dbReference type="PANTHER" id="PTHR43069">
    <property type="entry name" value="FUMARYLACETOACETASE"/>
    <property type="match status" value="1"/>
</dbReference>
<evidence type="ECO:0000313" key="4">
    <source>
        <dbReference type="EMBL" id="KAK5257611.1"/>
    </source>
</evidence>
<keyword evidence="2" id="KW-0378">Hydrolase</keyword>
<sequence>MSTNNIPKNWFHAPSVYNGRVSSVIPSPTPIRRPKGVFFSSGVDSEPTYGPSRMLDFELEMGYFVSQPVAHGSELRIEDAKEHIFGFVLLNDWSARDLQLFEMRPLGPFHGKGFGTSISPWIVTLDALEQFSCAPKTKQDPPPFEHLTWKDPGTGALDVKLRVTLKRDGKSHQLATSNLRYLYWTPYQQITHHASAGCGLGTGDLMGTGTISGDAEDAHGNKLELGCLYEATKAGTQSVALADGTELKYLHDGDEVVLEAWCGDSGDAEGMVLGFGACGGVVLAAS</sequence>
<organism evidence="4 5">
    <name type="scientific">Cryomyces antarcticus</name>
    <dbReference type="NCBI Taxonomy" id="329879"/>
    <lineage>
        <taxon>Eukaryota</taxon>
        <taxon>Fungi</taxon>
        <taxon>Dikarya</taxon>
        <taxon>Ascomycota</taxon>
        <taxon>Pezizomycotina</taxon>
        <taxon>Dothideomycetes</taxon>
        <taxon>Dothideomycetes incertae sedis</taxon>
        <taxon>Cryomyces</taxon>
    </lineage>
</organism>